<gene>
    <name evidence="2" type="ORF">BN851_0053790</name>
</gene>
<dbReference type="InterPro" id="IPR036047">
    <property type="entry name" value="F-box-like_dom_sf"/>
</dbReference>
<accession>A0A096PEV1</accession>
<proteinExistence type="predicted"/>
<protein>
    <submittedName>
        <fullName evidence="2">WGS project CBMG000000000 data, contig CS5907-c000974</fullName>
    </submittedName>
</protein>
<evidence type="ECO:0000313" key="2">
    <source>
        <dbReference type="EMBL" id="CEG03464.1"/>
    </source>
</evidence>
<dbReference type="InterPro" id="IPR001810">
    <property type="entry name" value="F-box_dom"/>
</dbReference>
<feature type="domain" description="F-box" evidence="1">
    <location>
        <begin position="21"/>
        <end position="68"/>
    </location>
</feature>
<reference evidence="2" key="1">
    <citation type="submission" date="2013-05" db="EMBL/GenBank/DDBJ databases">
        <title>Draft genome sequences of six wheat associated Fusarium spp. isolates.</title>
        <authorList>
            <person name="Moolhuijzen P.M."/>
            <person name="Manners J.M."/>
            <person name="Wilcox S."/>
            <person name="Bellgard M.I."/>
            <person name="Gardiner D.M."/>
        </authorList>
    </citation>
    <scope>NUCLEOTIDE SEQUENCE</scope>
    <source>
        <strain evidence="2">CS5907</strain>
        <strain evidence="2">CS5907</strain>
    </source>
</reference>
<organism evidence="2">
    <name type="scientific">Fusarium acuminatum CS5907</name>
    <dbReference type="NCBI Taxonomy" id="1318461"/>
    <lineage>
        <taxon>Eukaryota</taxon>
        <taxon>Fungi</taxon>
        <taxon>Dikarya</taxon>
        <taxon>Ascomycota</taxon>
        <taxon>Pezizomycotina</taxon>
        <taxon>Sordariomycetes</taxon>
        <taxon>Hypocreomycetidae</taxon>
        <taxon>Hypocreales</taxon>
        <taxon>Nectriaceae</taxon>
        <taxon>Fusarium</taxon>
        <taxon>Fusarium tricinctum species complex</taxon>
    </lineage>
</organism>
<dbReference type="EMBL" id="CBMG010000972">
    <property type="protein sequence ID" value="CEG03464.1"/>
    <property type="molecule type" value="Genomic_DNA"/>
</dbReference>
<dbReference type="PROSITE" id="PS50181">
    <property type="entry name" value="FBOX"/>
    <property type="match status" value="1"/>
</dbReference>
<dbReference type="CDD" id="cd09917">
    <property type="entry name" value="F-box_SF"/>
    <property type="match status" value="1"/>
</dbReference>
<comment type="caution">
    <text evidence="2">The sequence shown here is derived from an EMBL/GenBank/DDBJ whole genome shotgun (WGS) entry which is preliminary data.</text>
</comment>
<sequence>MAFGRFYHSFRRWLLPNPDPRGDLTVLPLEIILEIAQHLPDAALLCLSLTCRPYHSLLSSAARNARPEGADLEDFLLLLEKDSTTLYFCYSCVRLHRWSPRWTNKGRSSRWLHKPSCVQDFMFLSTWQPGLEVYYPYAKLVMNRHFYGTSHGLYLSTLKYHGHTPLPSQGGSSHWTIDAHIINDELFLRKSFKAKFGNDFELRQFLLGEYFILCIHIRGRDDKSMQNYCIPELVNSSDLKQCANSLGSCPVCLTTNMVPTRRATDYPAIGLGRVSGTAMIIRPSSGKEVSHIQ</sequence>
<dbReference type="SUPFAM" id="SSF81383">
    <property type="entry name" value="F-box domain"/>
    <property type="match status" value="1"/>
</dbReference>
<dbReference type="AlphaFoldDB" id="A0A096PEV1"/>
<evidence type="ECO:0000259" key="1">
    <source>
        <dbReference type="PROSITE" id="PS50181"/>
    </source>
</evidence>
<dbReference type="Pfam" id="PF12937">
    <property type="entry name" value="F-box-like"/>
    <property type="match status" value="1"/>
</dbReference>
<name>A0A096PEV1_9HYPO</name>